<name>A0A183SU57_SCHSO</name>
<reference evidence="3" key="1">
    <citation type="submission" date="2016-06" db="UniProtKB">
        <authorList>
            <consortium name="WormBaseParasite"/>
        </authorList>
    </citation>
    <scope>IDENTIFICATION</scope>
</reference>
<evidence type="ECO:0000313" key="1">
    <source>
        <dbReference type="EMBL" id="VDL94140.1"/>
    </source>
</evidence>
<dbReference type="Proteomes" id="UP000275846">
    <property type="component" value="Unassembled WGS sequence"/>
</dbReference>
<gene>
    <name evidence="1" type="ORF">SSLN_LOCUS7755</name>
</gene>
<accession>A0A183SU57</accession>
<dbReference type="OrthoDB" id="6266479at2759"/>
<dbReference type="EMBL" id="UYSU01034289">
    <property type="protein sequence ID" value="VDL94140.1"/>
    <property type="molecule type" value="Genomic_DNA"/>
</dbReference>
<evidence type="ECO:0000313" key="2">
    <source>
        <dbReference type="Proteomes" id="UP000275846"/>
    </source>
</evidence>
<protein>
    <submittedName>
        <fullName evidence="3">H15 domain-containing protein</fullName>
    </submittedName>
</protein>
<sequence>MAERKGSQEHKNAILAHIVDTGHSADPSEAFRVIYKVSPNYPKPLGQRLIAAAEATAIKLKKPVLCAQKNLVQAPRSAWPTAAELHAFS</sequence>
<organism evidence="3">
    <name type="scientific">Schistocephalus solidus</name>
    <name type="common">Tapeworm</name>
    <dbReference type="NCBI Taxonomy" id="70667"/>
    <lineage>
        <taxon>Eukaryota</taxon>
        <taxon>Metazoa</taxon>
        <taxon>Spiralia</taxon>
        <taxon>Lophotrochozoa</taxon>
        <taxon>Platyhelminthes</taxon>
        <taxon>Cestoda</taxon>
        <taxon>Eucestoda</taxon>
        <taxon>Diphyllobothriidea</taxon>
        <taxon>Diphyllobothriidae</taxon>
        <taxon>Schistocephalus</taxon>
    </lineage>
</organism>
<proteinExistence type="predicted"/>
<evidence type="ECO:0000313" key="3">
    <source>
        <dbReference type="WBParaSite" id="SSLN_0000805001-mRNA-1"/>
    </source>
</evidence>
<dbReference type="WBParaSite" id="SSLN_0000805001-mRNA-1">
    <property type="protein sequence ID" value="SSLN_0000805001-mRNA-1"/>
    <property type="gene ID" value="SSLN_0000805001"/>
</dbReference>
<keyword evidence="2" id="KW-1185">Reference proteome</keyword>
<reference evidence="1 2" key="2">
    <citation type="submission" date="2018-11" db="EMBL/GenBank/DDBJ databases">
        <authorList>
            <consortium name="Pathogen Informatics"/>
        </authorList>
    </citation>
    <scope>NUCLEOTIDE SEQUENCE [LARGE SCALE GENOMIC DNA]</scope>
    <source>
        <strain evidence="1 2">NST_G2</strain>
    </source>
</reference>
<dbReference type="AlphaFoldDB" id="A0A183SU57"/>